<dbReference type="PANTHER" id="PTHR18964:SF149">
    <property type="entry name" value="BIFUNCTIONAL UDP-N-ACETYLGLUCOSAMINE 2-EPIMERASE_N-ACETYLMANNOSAMINE KINASE"/>
    <property type="match status" value="1"/>
</dbReference>
<evidence type="ECO:0000313" key="3">
    <source>
        <dbReference type="Proteomes" id="UP001596310"/>
    </source>
</evidence>
<dbReference type="InterPro" id="IPR043129">
    <property type="entry name" value="ATPase_NBD"/>
</dbReference>
<dbReference type="Gene3D" id="3.30.420.40">
    <property type="match status" value="2"/>
</dbReference>
<dbReference type="SUPFAM" id="SSF53067">
    <property type="entry name" value="Actin-like ATPase domain"/>
    <property type="match status" value="1"/>
</dbReference>
<dbReference type="InterPro" id="IPR000600">
    <property type="entry name" value="ROK"/>
</dbReference>
<dbReference type="CDD" id="cd23763">
    <property type="entry name" value="ASKHA_ATPase_ROK"/>
    <property type="match status" value="1"/>
</dbReference>
<accession>A0ABW1UQG9</accession>
<dbReference type="Pfam" id="PF00480">
    <property type="entry name" value="ROK"/>
    <property type="match status" value="1"/>
</dbReference>
<comment type="similarity">
    <text evidence="1">Belongs to the ROK (NagC/XylR) family.</text>
</comment>
<sequence length="315" mass="33540">MEKVKLMFDVGGTVTKSGVFTDAGDNLLPELIYTPTAADCSGPQFVAEMVQHCLNLVAKLPEPVLICAVGWAFPGPFDYQRGISQMHGLHKFEQLAGYDLATAFKKSLSATALNLLPDWSLFFANDALSFAFGEAALHDQERCGGYFTIGTGLGSAFLRAGQQLQACGRLPKSGMIFGEPFGESTIDEQLSGRGLVQLCQRQGITAGLPQVTAAAALGDPASLAVLAEFGQRLGLGLGPYLVELAVDEVVFGGQVSRGFPYFEMSFRQTLARQGISPEIRASLDTSLRTIQGLNYLAARSTMTTKSASCENGGFS</sequence>
<evidence type="ECO:0000256" key="1">
    <source>
        <dbReference type="ARBA" id="ARBA00006479"/>
    </source>
</evidence>
<dbReference type="RefSeq" id="WP_125597895.1">
    <property type="nucleotide sequence ID" value="NZ_JBHSSM010000016.1"/>
</dbReference>
<keyword evidence="3" id="KW-1185">Reference proteome</keyword>
<dbReference type="EMBL" id="JBHSSM010000016">
    <property type="protein sequence ID" value="MFC6315300.1"/>
    <property type="molecule type" value="Genomic_DNA"/>
</dbReference>
<dbReference type="Proteomes" id="UP001596310">
    <property type="component" value="Unassembled WGS sequence"/>
</dbReference>
<dbReference type="PANTHER" id="PTHR18964">
    <property type="entry name" value="ROK (REPRESSOR, ORF, KINASE) FAMILY"/>
    <property type="match status" value="1"/>
</dbReference>
<organism evidence="2 3">
    <name type="scientific">Lapidilactobacillus achengensis</name>
    <dbReference type="NCBI Taxonomy" id="2486000"/>
    <lineage>
        <taxon>Bacteria</taxon>
        <taxon>Bacillati</taxon>
        <taxon>Bacillota</taxon>
        <taxon>Bacilli</taxon>
        <taxon>Lactobacillales</taxon>
        <taxon>Lactobacillaceae</taxon>
        <taxon>Lapidilactobacillus</taxon>
    </lineage>
</organism>
<proteinExistence type="inferred from homology"/>
<comment type="caution">
    <text evidence="2">The sequence shown here is derived from an EMBL/GenBank/DDBJ whole genome shotgun (WGS) entry which is preliminary data.</text>
</comment>
<reference evidence="3" key="1">
    <citation type="journal article" date="2019" name="Int. J. Syst. Evol. Microbiol.">
        <title>The Global Catalogue of Microorganisms (GCM) 10K type strain sequencing project: providing services to taxonomists for standard genome sequencing and annotation.</title>
        <authorList>
            <consortium name="The Broad Institute Genomics Platform"/>
            <consortium name="The Broad Institute Genome Sequencing Center for Infectious Disease"/>
            <person name="Wu L."/>
            <person name="Ma J."/>
        </authorList>
    </citation>
    <scope>NUCLEOTIDE SEQUENCE [LARGE SCALE GENOMIC DNA]</scope>
    <source>
        <strain evidence="3">CCM 8897</strain>
    </source>
</reference>
<evidence type="ECO:0000313" key="2">
    <source>
        <dbReference type="EMBL" id="MFC6315300.1"/>
    </source>
</evidence>
<protein>
    <submittedName>
        <fullName evidence="2">ROK family protein</fullName>
    </submittedName>
</protein>
<name>A0ABW1UQG9_9LACO</name>
<gene>
    <name evidence="2" type="ORF">ACFQHW_06935</name>
</gene>